<feature type="region of interest" description="Disordered" evidence="1">
    <location>
        <begin position="377"/>
        <end position="508"/>
    </location>
</feature>
<feature type="compositionally biased region" description="Low complexity" evidence="1">
    <location>
        <begin position="279"/>
        <end position="293"/>
    </location>
</feature>
<dbReference type="GO" id="GO:0008017">
    <property type="term" value="F:microtubule binding"/>
    <property type="evidence" value="ECO:0007669"/>
    <property type="project" value="InterPro"/>
</dbReference>
<feature type="compositionally biased region" description="Polar residues" evidence="1">
    <location>
        <begin position="414"/>
        <end position="435"/>
    </location>
</feature>
<dbReference type="Proteomes" id="UP000886595">
    <property type="component" value="Unassembled WGS sequence"/>
</dbReference>
<feature type="region of interest" description="Disordered" evidence="1">
    <location>
        <begin position="158"/>
        <end position="293"/>
    </location>
</feature>
<dbReference type="PANTHER" id="PTHR33737">
    <property type="entry name" value="OS05G0121800 PROTEIN"/>
    <property type="match status" value="1"/>
</dbReference>
<proteinExistence type="predicted"/>
<comment type="caution">
    <text evidence="2">The sequence shown here is derived from an EMBL/GenBank/DDBJ whole genome shotgun (WGS) entry which is preliminary data.</text>
</comment>
<dbReference type="OrthoDB" id="1931260at2759"/>
<dbReference type="EMBL" id="JAAMPC010000006">
    <property type="protein sequence ID" value="KAG2309225.1"/>
    <property type="molecule type" value="Genomic_DNA"/>
</dbReference>
<organism evidence="2 3">
    <name type="scientific">Brassica carinata</name>
    <name type="common">Ethiopian mustard</name>
    <name type="synonym">Abyssinian cabbage</name>
    <dbReference type="NCBI Taxonomy" id="52824"/>
    <lineage>
        <taxon>Eukaryota</taxon>
        <taxon>Viridiplantae</taxon>
        <taxon>Streptophyta</taxon>
        <taxon>Embryophyta</taxon>
        <taxon>Tracheophyta</taxon>
        <taxon>Spermatophyta</taxon>
        <taxon>Magnoliopsida</taxon>
        <taxon>eudicotyledons</taxon>
        <taxon>Gunneridae</taxon>
        <taxon>Pentapetalae</taxon>
        <taxon>rosids</taxon>
        <taxon>malvids</taxon>
        <taxon>Brassicales</taxon>
        <taxon>Brassicaceae</taxon>
        <taxon>Brassiceae</taxon>
        <taxon>Brassica</taxon>
    </lineage>
</organism>
<keyword evidence="3" id="KW-1185">Reference proteome</keyword>
<dbReference type="InterPro" id="IPR045882">
    <property type="entry name" value="GPT1/2"/>
</dbReference>
<dbReference type="PANTHER" id="PTHR33737:SF12">
    <property type="entry name" value="TRIO_F-ACTIN-BINDING PROTEIN"/>
    <property type="match status" value="1"/>
</dbReference>
<feature type="compositionally biased region" description="Low complexity" evidence="1">
    <location>
        <begin position="306"/>
        <end position="320"/>
    </location>
</feature>
<gene>
    <name evidence="2" type="ORF">Bca52824_028973</name>
</gene>
<reference evidence="2 3" key="1">
    <citation type="submission" date="2020-02" db="EMBL/GenBank/DDBJ databases">
        <authorList>
            <person name="Ma Q."/>
            <person name="Huang Y."/>
            <person name="Song X."/>
            <person name="Pei D."/>
        </authorList>
    </citation>
    <scope>NUCLEOTIDE SEQUENCE [LARGE SCALE GENOMIC DNA]</scope>
    <source>
        <strain evidence="2">Sxm20200214</strain>
        <tissue evidence="2">Leaf</tissue>
    </source>
</reference>
<feature type="compositionally biased region" description="Low complexity" evidence="1">
    <location>
        <begin position="493"/>
        <end position="507"/>
    </location>
</feature>
<dbReference type="AlphaFoldDB" id="A0A8X7VDX6"/>
<name>A0A8X7VDX6_BRACI</name>
<accession>A0A8X7VDX6</accession>
<evidence type="ECO:0000256" key="1">
    <source>
        <dbReference type="SAM" id="MobiDB-lite"/>
    </source>
</evidence>
<evidence type="ECO:0000313" key="3">
    <source>
        <dbReference type="Proteomes" id="UP000886595"/>
    </source>
</evidence>
<sequence>MGEIDDNWRNDLDISGLSLMDEDDSLLFSDPTAGTDKEDRGLDLFGDIYNYRDEEIVVSTGLRGKEEDEVLQPLEKYNLRKSLAWDKAFFTNAGVLEPDELCHMIESNHVVGEKKVLPSIQEDVKRSTESISTLQSDCTVEASQDCVLFEDVRASIQRSSAVSTGDATPDESKGMGEREAVHSPTPSTLDGPNSHEKMKPNAIRKRPSIRTQGLGKVTKQAVAAKEHNTSISRPSTGLSRSVRASVDVNKTKQGDSPLASRVTIPRRIRPTVSKPGPPSKSALRSSSSVASKNELTSSCSSLESCISASSSASKKSPPESVKQKKASNSLVNGSTTSRAASRLIDQSRVSPLSASTSTYKPRLPSNASTFLSASVDWSFNSPRASTPNKMAKGKKKTVSGGSSPAIDDDPMPDQQGTKHGSVVNGGTVSSASMTKPTGLRVPSPKLGYFDGARSSVSRTPTGARSLNESTTSSRSKSRLIQESTNSKAKGRPVSRSSRLIVSASASSPKIITNKKTYSKVSAEERLNGDAVEDNVAQ</sequence>
<feature type="compositionally biased region" description="Polar residues" evidence="1">
    <location>
        <begin position="377"/>
        <end position="388"/>
    </location>
</feature>
<protein>
    <submittedName>
        <fullName evidence="2">Uncharacterized protein</fullName>
    </submittedName>
</protein>
<feature type="region of interest" description="Disordered" evidence="1">
    <location>
        <begin position="306"/>
        <end position="365"/>
    </location>
</feature>
<evidence type="ECO:0000313" key="2">
    <source>
        <dbReference type="EMBL" id="KAG2309225.1"/>
    </source>
</evidence>
<feature type="compositionally biased region" description="Polar residues" evidence="1">
    <location>
        <begin position="326"/>
        <end position="339"/>
    </location>
</feature>
<feature type="compositionally biased region" description="Basic and acidic residues" evidence="1">
    <location>
        <begin position="170"/>
        <end position="181"/>
    </location>
</feature>
<feature type="compositionally biased region" description="Polar residues" evidence="1">
    <location>
        <begin position="454"/>
        <end position="487"/>
    </location>
</feature>
<feature type="compositionally biased region" description="Polar residues" evidence="1">
    <location>
        <begin position="347"/>
        <end position="365"/>
    </location>
</feature>
<feature type="compositionally biased region" description="Polar residues" evidence="1">
    <location>
        <begin position="229"/>
        <end position="239"/>
    </location>
</feature>